<protein>
    <recommendedName>
        <fullName evidence="2">HIT domain-containing protein</fullName>
    </recommendedName>
</protein>
<reference evidence="4" key="1">
    <citation type="journal article" date="2019" name="Int. J. Syst. Evol. Microbiol.">
        <title>The Global Catalogue of Microorganisms (GCM) 10K type strain sequencing project: providing services to taxonomists for standard genome sequencing and annotation.</title>
        <authorList>
            <consortium name="The Broad Institute Genomics Platform"/>
            <consortium name="The Broad Institute Genome Sequencing Center for Infectious Disease"/>
            <person name="Wu L."/>
            <person name="Ma J."/>
        </authorList>
    </citation>
    <scope>NUCLEOTIDE SEQUENCE [LARGE SCALE GENOMIC DNA]</scope>
    <source>
        <strain evidence="4">JCM 3115</strain>
    </source>
</reference>
<dbReference type="PANTHER" id="PTHR46648:SF1">
    <property type="entry name" value="ADENOSINE 5'-MONOPHOSPHORAMIDASE HNT1"/>
    <property type="match status" value="1"/>
</dbReference>
<evidence type="ECO:0000256" key="1">
    <source>
        <dbReference type="PROSITE-ProRule" id="PRU00464"/>
    </source>
</evidence>
<feature type="domain" description="HIT" evidence="2">
    <location>
        <begin position="25"/>
        <end position="136"/>
    </location>
</feature>
<proteinExistence type="predicted"/>
<keyword evidence="4" id="KW-1185">Reference proteome</keyword>
<dbReference type="InterPro" id="IPR036265">
    <property type="entry name" value="HIT-like_sf"/>
</dbReference>
<comment type="caution">
    <text evidence="3">The sequence shown here is derived from an EMBL/GenBank/DDBJ whole genome shotgun (WGS) entry which is preliminary data.</text>
</comment>
<dbReference type="EMBL" id="BMQJ01000011">
    <property type="protein sequence ID" value="GGQ08909.1"/>
    <property type="molecule type" value="Genomic_DNA"/>
</dbReference>
<dbReference type="Gene3D" id="3.30.428.10">
    <property type="entry name" value="HIT-like"/>
    <property type="match status" value="1"/>
</dbReference>
<comment type="caution">
    <text evidence="1">Lacks conserved residue(s) required for the propagation of feature annotation.</text>
</comment>
<evidence type="ECO:0000313" key="4">
    <source>
        <dbReference type="Proteomes" id="UP000611554"/>
    </source>
</evidence>
<dbReference type="InterPro" id="IPR011146">
    <property type="entry name" value="HIT-like"/>
</dbReference>
<dbReference type="PROSITE" id="PS51084">
    <property type="entry name" value="HIT_2"/>
    <property type="match status" value="1"/>
</dbReference>
<evidence type="ECO:0000259" key="2">
    <source>
        <dbReference type="PROSITE" id="PS51084"/>
    </source>
</evidence>
<sequence>MADPVRRVPFDVEGYSRRSRTGPCFICAIVSGDPGQPEEIVYDDGTHIGFLARFAALPGYVLVAPMAHVEHVVRDLDEEGFTAMMRVVRRVARALEASVPCERTYLLSLGSQEGNSHLHWHIAALPPGVPYERQQYHALMSENGVVEHTPQEAAALAAKIRRALSTCPQDGLQGGT</sequence>
<evidence type="ECO:0000313" key="3">
    <source>
        <dbReference type="EMBL" id="GGQ08909.1"/>
    </source>
</evidence>
<dbReference type="InterPro" id="IPR001310">
    <property type="entry name" value="Histidine_triad_HIT"/>
</dbReference>
<dbReference type="SUPFAM" id="SSF54197">
    <property type="entry name" value="HIT-like"/>
    <property type="match status" value="1"/>
</dbReference>
<gene>
    <name evidence="3" type="ORF">GCM10010140_43800</name>
</gene>
<dbReference type="PANTHER" id="PTHR46648">
    <property type="entry name" value="HIT FAMILY PROTEIN 1"/>
    <property type="match status" value="1"/>
</dbReference>
<accession>A0ABQ2R4T4</accession>
<dbReference type="Pfam" id="PF01230">
    <property type="entry name" value="HIT"/>
    <property type="match status" value="1"/>
</dbReference>
<dbReference type="Proteomes" id="UP000611554">
    <property type="component" value="Unassembled WGS sequence"/>
</dbReference>
<name>A0ABQ2R4T4_9ACTN</name>
<organism evidence="3 4">
    <name type="scientific">Streptosporangium pseudovulgare</name>
    <dbReference type="NCBI Taxonomy" id="35765"/>
    <lineage>
        <taxon>Bacteria</taxon>
        <taxon>Bacillati</taxon>
        <taxon>Actinomycetota</taxon>
        <taxon>Actinomycetes</taxon>
        <taxon>Streptosporangiales</taxon>
        <taxon>Streptosporangiaceae</taxon>
        <taxon>Streptosporangium</taxon>
    </lineage>
</organism>